<sequence length="274" mass="31110">MAAAFKRAKQLRRVKLSAYSVNNAALKRVDQQFYGSVPRSALYFEIAAGHNHLPYPRCDALQCFRRFIVDHRGWKSVGLSLDEKKLQVTLRANPNLQLHLVVLLTKIANKVTLLYYNVFSNFLAGLCSFEKQFYLAQTFSKRKQSFLPFKWKQARRQFFYSVLQLISSDIAVNMGWPFTPVHFSTNHLHYTSGTVGRVRSLVSCCGGAFPSNWVPFQTDDHFYYTASTAVYALPSLPPLCGSFPFHILSSSTLGRALTLIHLDCTSILPILSNR</sequence>
<dbReference type="Proteomes" id="UP000054630">
    <property type="component" value="Unassembled WGS sequence"/>
</dbReference>
<reference evidence="1 2" key="1">
    <citation type="submission" date="2015-01" db="EMBL/GenBank/DDBJ databases">
        <title>Evolution of Trichinella species and genotypes.</title>
        <authorList>
            <person name="Korhonen P.K."/>
            <person name="Edoardo P."/>
            <person name="Giuseppe L.R."/>
            <person name="Gasser R.B."/>
        </authorList>
    </citation>
    <scope>NUCLEOTIDE SEQUENCE [LARGE SCALE GENOMIC DNA]</scope>
    <source>
        <strain evidence="1">ISS37</strain>
    </source>
</reference>
<organism evidence="1 2">
    <name type="scientific">Trichinella nelsoni</name>
    <dbReference type="NCBI Taxonomy" id="6336"/>
    <lineage>
        <taxon>Eukaryota</taxon>
        <taxon>Metazoa</taxon>
        <taxon>Ecdysozoa</taxon>
        <taxon>Nematoda</taxon>
        <taxon>Enoplea</taxon>
        <taxon>Dorylaimia</taxon>
        <taxon>Trichinellida</taxon>
        <taxon>Trichinellidae</taxon>
        <taxon>Trichinella</taxon>
    </lineage>
</organism>
<comment type="caution">
    <text evidence="1">The sequence shown here is derived from an EMBL/GenBank/DDBJ whole genome shotgun (WGS) entry which is preliminary data.</text>
</comment>
<proteinExistence type="predicted"/>
<gene>
    <name evidence="1" type="ORF">T07_6276</name>
</gene>
<accession>A0A0V0SK19</accession>
<dbReference type="EMBL" id="JYDL01000004">
    <property type="protein sequence ID" value="KRX27106.1"/>
    <property type="molecule type" value="Genomic_DNA"/>
</dbReference>
<protein>
    <submittedName>
        <fullName evidence="1">Uncharacterized protein</fullName>
    </submittedName>
</protein>
<name>A0A0V0SK19_9BILA</name>
<dbReference type="OrthoDB" id="10490582at2759"/>
<keyword evidence="2" id="KW-1185">Reference proteome</keyword>
<evidence type="ECO:0000313" key="2">
    <source>
        <dbReference type="Proteomes" id="UP000054630"/>
    </source>
</evidence>
<evidence type="ECO:0000313" key="1">
    <source>
        <dbReference type="EMBL" id="KRX27106.1"/>
    </source>
</evidence>
<dbReference type="AlphaFoldDB" id="A0A0V0SK19"/>